<dbReference type="SUPFAM" id="SSF46785">
    <property type="entry name" value="Winged helix' DNA-binding domain"/>
    <property type="match status" value="1"/>
</dbReference>
<dbReference type="Pfam" id="PF12802">
    <property type="entry name" value="MarR_2"/>
    <property type="match status" value="1"/>
</dbReference>
<keyword evidence="3" id="KW-0808">Transferase</keyword>
<dbReference type="InterPro" id="IPR000600">
    <property type="entry name" value="ROK"/>
</dbReference>
<dbReference type="InterPro" id="IPR000835">
    <property type="entry name" value="HTH_MarR-typ"/>
</dbReference>
<evidence type="ECO:0000256" key="1">
    <source>
        <dbReference type="ARBA" id="ARBA00006479"/>
    </source>
</evidence>
<dbReference type="InterPro" id="IPR036390">
    <property type="entry name" value="WH_DNA-bd_sf"/>
</dbReference>
<organism evidence="3 4">
    <name type="scientific">Salinarimonas ramus</name>
    <dbReference type="NCBI Taxonomy" id="690164"/>
    <lineage>
        <taxon>Bacteria</taxon>
        <taxon>Pseudomonadati</taxon>
        <taxon>Pseudomonadota</taxon>
        <taxon>Alphaproteobacteria</taxon>
        <taxon>Hyphomicrobiales</taxon>
        <taxon>Salinarimonadaceae</taxon>
        <taxon>Salinarimonas</taxon>
    </lineage>
</organism>
<proteinExistence type="inferred from homology"/>
<reference evidence="3 4" key="1">
    <citation type="journal article" date="2014" name="Int. J. Syst. Evol. Microbiol.">
        <title>Complete genome sequence of Corynebacterium casei LMG S-19264T (=DSM 44701T), isolated from a smear-ripened cheese.</title>
        <authorList>
            <consortium name="US DOE Joint Genome Institute (JGI-PGF)"/>
            <person name="Walter F."/>
            <person name="Albersmeier A."/>
            <person name="Kalinowski J."/>
            <person name="Ruckert C."/>
        </authorList>
    </citation>
    <scope>NUCLEOTIDE SEQUENCE [LARGE SCALE GENOMIC DNA]</scope>
    <source>
        <strain evidence="3 4">CGMCC 1.9161</strain>
    </source>
</reference>
<sequence>MRAETTREAAAVLHRGSNQTGVRAYNERLVLSLLWRGAPLTKTEIARLTGLSAQAASVIVRHLEADGLVRRGTPQRGRVGQPSVPMSLDPDGAYAIGVKIGRRSTDVVLVDFLGRVRAQHAIAYPYPQLAAVLGFIDRTVDDLVAGLGVGAQRLAGAGIATPFEIWSWSDIVGAPPGAMDDWREADVRGHLAERLARPVGLHNDANAACAAEILFGGRERVGDALTIFVGTFVGGGLALNDGLFVGRNGNAAAIGSLPLRGPDGRPRQLLDEASLLHLERKLERVGIDTSGIWRAQGDWSAFEPHLTAWIEQAGAGLAMAIVSAAALVEIETAVVDGIFPAAVRDRLIDATAREMARLPATGIVMPALRAGAVGPVARALGAAGLALSERYLIDQNTLMRARVGG</sequence>
<dbReference type="RefSeq" id="WP_188911852.1">
    <property type="nucleotide sequence ID" value="NZ_BMMF01000004.1"/>
</dbReference>
<comment type="caution">
    <text evidence="3">The sequence shown here is derived from an EMBL/GenBank/DDBJ whole genome shotgun (WGS) entry which is preliminary data.</text>
</comment>
<evidence type="ECO:0000259" key="2">
    <source>
        <dbReference type="Pfam" id="PF12802"/>
    </source>
</evidence>
<dbReference type="GO" id="GO:0003700">
    <property type="term" value="F:DNA-binding transcription factor activity"/>
    <property type="evidence" value="ECO:0007669"/>
    <property type="project" value="InterPro"/>
</dbReference>
<dbReference type="Gene3D" id="3.30.420.40">
    <property type="match status" value="2"/>
</dbReference>
<dbReference type="EMBL" id="BMMF01000004">
    <property type="protein sequence ID" value="GGK30250.1"/>
    <property type="molecule type" value="Genomic_DNA"/>
</dbReference>
<evidence type="ECO:0000313" key="4">
    <source>
        <dbReference type="Proteomes" id="UP000600449"/>
    </source>
</evidence>
<gene>
    <name evidence="3" type="ORF">GCM10011322_16020</name>
</gene>
<dbReference type="Pfam" id="PF00480">
    <property type="entry name" value="ROK"/>
    <property type="match status" value="1"/>
</dbReference>
<dbReference type="InterPro" id="IPR036388">
    <property type="entry name" value="WH-like_DNA-bd_sf"/>
</dbReference>
<keyword evidence="4" id="KW-1185">Reference proteome</keyword>
<evidence type="ECO:0000313" key="3">
    <source>
        <dbReference type="EMBL" id="GGK30250.1"/>
    </source>
</evidence>
<dbReference type="AlphaFoldDB" id="A0A917Q721"/>
<dbReference type="SUPFAM" id="SSF53067">
    <property type="entry name" value="Actin-like ATPase domain"/>
    <property type="match status" value="1"/>
</dbReference>
<dbReference type="PANTHER" id="PTHR18964:SF149">
    <property type="entry name" value="BIFUNCTIONAL UDP-N-ACETYLGLUCOSAMINE 2-EPIMERASE_N-ACETYLMANNOSAMINE KINASE"/>
    <property type="match status" value="1"/>
</dbReference>
<dbReference type="Proteomes" id="UP000600449">
    <property type="component" value="Unassembled WGS sequence"/>
</dbReference>
<dbReference type="PANTHER" id="PTHR18964">
    <property type="entry name" value="ROK (REPRESSOR, ORF, KINASE) FAMILY"/>
    <property type="match status" value="1"/>
</dbReference>
<accession>A0A917Q721</accession>
<feature type="domain" description="HTH marR-type" evidence="2">
    <location>
        <begin position="29"/>
        <end position="77"/>
    </location>
</feature>
<dbReference type="InterPro" id="IPR043129">
    <property type="entry name" value="ATPase_NBD"/>
</dbReference>
<keyword evidence="3" id="KW-0418">Kinase</keyword>
<dbReference type="CDD" id="cd23763">
    <property type="entry name" value="ASKHA_ATPase_ROK"/>
    <property type="match status" value="1"/>
</dbReference>
<comment type="similarity">
    <text evidence="1">Belongs to the ROK (NagC/XylR) family.</text>
</comment>
<protein>
    <submittedName>
        <fullName evidence="3">Sugar kinase</fullName>
    </submittedName>
</protein>
<name>A0A917Q721_9HYPH</name>
<dbReference type="Gene3D" id="1.10.10.10">
    <property type="entry name" value="Winged helix-like DNA-binding domain superfamily/Winged helix DNA-binding domain"/>
    <property type="match status" value="1"/>
</dbReference>
<dbReference type="GO" id="GO:0016301">
    <property type="term" value="F:kinase activity"/>
    <property type="evidence" value="ECO:0007669"/>
    <property type="project" value="UniProtKB-KW"/>
</dbReference>